<evidence type="ECO:0000256" key="2">
    <source>
        <dbReference type="ARBA" id="ARBA00022448"/>
    </source>
</evidence>
<feature type="compositionally biased region" description="Basic and acidic residues" evidence="10">
    <location>
        <begin position="67"/>
        <end position="77"/>
    </location>
</feature>
<keyword evidence="7 9" id="KW-0811">Translocation</keyword>
<reference evidence="13" key="2">
    <citation type="submission" date="2015-12" db="EMBL/GenBank/DDBJ databases">
        <authorList>
            <person name="Nair G.R."/>
            <person name="Kaur G."/>
            <person name="Mayilraj S."/>
        </authorList>
    </citation>
    <scope>NUCLEOTIDE SEQUENCE [LARGE SCALE GENOMIC DNA]</scope>
    <source>
        <strain evidence="13">CD08_7</strain>
    </source>
</reference>
<keyword evidence="13" id="KW-1185">Reference proteome</keyword>
<feature type="compositionally biased region" description="Basic and acidic residues" evidence="10">
    <location>
        <begin position="91"/>
        <end position="104"/>
    </location>
</feature>
<evidence type="ECO:0000256" key="7">
    <source>
        <dbReference type="ARBA" id="ARBA00023010"/>
    </source>
</evidence>
<dbReference type="Gene3D" id="1.20.5.3310">
    <property type="match status" value="1"/>
</dbReference>
<evidence type="ECO:0000256" key="9">
    <source>
        <dbReference type="HAMAP-Rule" id="MF_00236"/>
    </source>
</evidence>
<dbReference type="PANTHER" id="PTHR42982:SF8">
    <property type="entry name" value="SEC-INDEPENDENT PROTEIN TRANSLOCASE PROTEIN TATA"/>
    <property type="match status" value="1"/>
</dbReference>
<evidence type="ECO:0000256" key="1">
    <source>
        <dbReference type="ARBA" id="ARBA00004162"/>
    </source>
</evidence>
<dbReference type="EMBL" id="JACJIH010000001">
    <property type="protein sequence ID" value="MBA8920942.1"/>
    <property type="molecule type" value="Genomic_DNA"/>
</dbReference>
<sequence length="104" mass="11624">MNISGWQIAIIALLIILLFGAPKLPKLAKSLGQSMRIFRSEVRTMGEESKRNSTDPDAPDVSAEPSEDPRTDERAPVEGRVLNSNDPTAEQARRTEREQRGDHR</sequence>
<dbReference type="InterPro" id="IPR003369">
    <property type="entry name" value="TatA/B/E"/>
</dbReference>
<comment type="function">
    <text evidence="9">Part of the twin-arginine translocation (Tat) system that transports large folded proteins containing a characteristic twin-arginine motif in their signal peptide across membranes. TatA could form the protein-conducting channel of the Tat system.</text>
</comment>
<name>A0A0W8IDX3_9MICC</name>
<keyword evidence="2 9" id="KW-0813">Transport</keyword>
<comment type="subcellular location">
    <subcellularLocation>
        <location evidence="1 9">Cell membrane</location>
        <topology evidence="1 9">Single-pass membrane protein</topology>
    </subcellularLocation>
</comment>
<feature type="compositionally biased region" description="Basic and acidic residues" evidence="10">
    <location>
        <begin position="42"/>
        <end position="54"/>
    </location>
</feature>
<keyword evidence="4 9" id="KW-0812">Transmembrane</keyword>
<dbReference type="Proteomes" id="UP000546252">
    <property type="component" value="Unassembled WGS sequence"/>
</dbReference>
<reference evidence="11" key="1">
    <citation type="submission" date="2015-12" db="EMBL/GenBank/DDBJ databases">
        <authorList>
            <person name="Shamseldin A."/>
            <person name="Moawad H."/>
            <person name="Abd El-Rahim W.M."/>
            <person name="Sadowsky M.J."/>
        </authorList>
    </citation>
    <scope>NUCLEOTIDE SEQUENCE [LARGE SCALE GENOMIC DNA]</scope>
    <source>
        <strain evidence="11">CD08_7</strain>
    </source>
</reference>
<keyword evidence="3 9" id="KW-1003">Cell membrane</keyword>
<dbReference type="STRING" id="317018.AVL63_06610"/>
<feature type="region of interest" description="Disordered" evidence="10">
    <location>
        <begin position="42"/>
        <end position="104"/>
    </location>
</feature>
<gene>
    <name evidence="9" type="primary">tatA</name>
    <name evidence="11" type="ORF">AVL63_06610</name>
    <name evidence="12" type="ORF">HNR24_000875</name>
</gene>
<dbReference type="InterPro" id="IPR006312">
    <property type="entry name" value="TatA/E"/>
</dbReference>
<evidence type="ECO:0000313" key="11">
    <source>
        <dbReference type="EMBL" id="KUG58143.1"/>
    </source>
</evidence>
<dbReference type="NCBIfam" id="NF001854">
    <property type="entry name" value="PRK00575.1"/>
    <property type="match status" value="1"/>
</dbReference>
<comment type="similarity">
    <text evidence="9">Belongs to the TatA/E family.</text>
</comment>
<evidence type="ECO:0000313" key="12">
    <source>
        <dbReference type="EMBL" id="MBA8920942.1"/>
    </source>
</evidence>
<dbReference type="OrthoDB" id="5245163at2"/>
<organism evidence="11 13">
    <name type="scientific">Nesterenkonia jeotgali</name>
    <dbReference type="NCBI Taxonomy" id="317018"/>
    <lineage>
        <taxon>Bacteria</taxon>
        <taxon>Bacillati</taxon>
        <taxon>Actinomycetota</taxon>
        <taxon>Actinomycetes</taxon>
        <taxon>Micrococcales</taxon>
        <taxon>Micrococcaceae</taxon>
        <taxon>Nesterenkonia</taxon>
    </lineage>
</organism>
<evidence type="ECO:0000256" key="5">
    <source>
        <dbReference type="ARBA" id="ARBA00022927"/>
    </source>
</evidence>
<dbReference type="GO" id="GO:0033281">
    <property type="term" value="C:TAT protein transport complex"/>
    <property type="evidence" value="ECO:0007669"/>
    <property type="project" value="UniProtKB-UniRule"/>
</dbReference>
<accession>A0A0W8IDX3</accession>
<reference evidence="12 14" key="3">
    <citation type="submission" date="2020-08" db="EMBL/GenBank/DDBJ databases">
        <title>Sequencing the genomes of 1000 actinobacteria strains.</title>
        <authorList>
            <person name="Klenk H.-P."/>
        </authorList>
    </citation>
    <scope>NUCLEOTIDE SEQUENCE [LARGE SCALE GENOMIC DNA]</scope>
    <source>
        <strain evidence="12 14">DSM 19081</strain>
    </source>
</reference>
<dbReference type="AlphaFoldDB" id="A0A0W8IDX3"/>
<dbReference type="EMBL" id="LQBM01000004">
    <property type="protein sequence ID" value="KUG58143.1"/>
    <property type="molecule type" value="Genomic_DNA"/>
</dbReference>
<keyword evidence="8 9" id="KW-0472">Membrane</keyword>
<comment type="subunit">
    <text evidence="9">The Tat system comprises two distinct complexes: a TatABC complex, containing multiple copies of TatA, TatB and TatC subunits, and a separate TatA complex, containing only TatA subunits. Substrates initially bind to the TatABC complex, which probably triggers association of the separate TatA complex to form the active translocon.</text>
</comment>
<dbReference type="Proteomes" id="UP000054023">
    <property type="component" value="Unassembled WGS sequence"/>
</dbReference>
<dbReference type="GO" id="GO:0043953">
    <property type="term" value="P:protein transport by the Tat complex"/>
    <property type="evidence" value="ECO:0007669"/>
    <property type="project" value="UniProtKB-UniRule"/>
</dbReference>
<evidence type="ECO:0000313" key="14">
    <source>
        <dbReference type="Proteomes" id="UP000546252"/>
    </source>
</evidence>
<keyword evidence="6 9" id="KW-1133">Transmembrane helix</keyword>
<keyword evidence="5 9" id="KW-0653">Protein transport</keyword>
<dbReference type="HAMAP" id="MF_00236">
    <property type="entry name" value="TatA_E"/>
    <property type="match status" value="1"/>
</dbReference>
<feature type="transmembrane region" description="Helical" evidence="9">
    <location>
        <begin position="6"/>
        <end position="25"/>
    </location>
</feature>
<dbReference type="PANTHER" id="PTHR42982">
    <property type="entry name" value="SEC-INDEPENDENT PROTEIN TRANSLOCASE PROTEIN TATA"/>
    <property type="match status" value="1"/>
</dbReference>
<comment type="caution">
    <text evidence="11">The sequence shown here is derived from an EMBL/GenBank/DDBJ whole genome shotgun (WGS) entry which is preliminary data.</text>
</comment>
<proteinExistence type="inferred from homology"/>
<evidence type="ECO:0000313" key="13">
    <source>
        <dbReference type="Proteomes" id="UP000054023"/>
    </source>
</evidence>
<dbReference type="GO" id="GO:0008320">
    <property type="term" value="F:protein transmembrane transporter activity"/>
    <property type="evidence" value="ECO:0007669"/>
    <property type="project" value="UniProtKB-UniRule"/>
</dbReference>
<evidence type="ECO:0000256" key="4">
    <source>
        <dbReference type="ARBA" id="ARBA00022692"/>
    </source>
</evidence>
<dbReference type="Pfam" id="PF02416">
    <property type="entry name" value="TatA_B_E"/>
    <property type="match status" value="1"/>
</dbReference>
<evidence type="ECO:0000256" key="6">
    <source>
        <dbReference type="ARBA" id="ARBA00022989"/>
    </source>
</evidence>
<evidence type="ECO:0000256" key="8">
    <source>
        <dbReference type="ARBA" id="ARBA00023136"/>
    </source>
</evidence>
<protein>
    <recommendedName>
        <fullName evidence="9">Sec-independent protein translocase protein TatA</fullName>
    </recommendedName>
</protein>
<evidence type="ECO:0000256" key="10">
    <source>
        <dbReference type="SAM" id="MobiDB-lite"/>
    </source>
</evidence>
<evidence type="ECO:0000256" key="3">
    <source>
        <dbReference type="ARBA" id="ARBA00022475"/>
    </source>
</evidence>
<dbReference type="RefSeq" id="WP_058889375.1">
    <property type="nucleotide sequence ID" value="NZ_BAAAKT010000002.1"/>
</dbReference>